<keyword evidence="3" id="KW-1185">Reference proteome</keyword>
<protein>
    <recommendedName>
        <fullName evidence="1">Tc1-like transposase DDE domain-containing protein</fullName>
    </recommendedName>
</protein>
<dbReference type="InterPro" id="IPR038717">
    <property type="entry name" value="Tc1-like_DDE_dom"/>
</dbReference>
<dbReference type="Gene3D" id="3.30.420.10">
    <property type="entry name" value="Ribonuclease H-like superfamily/Ribonuclease H"/>
    <property type="match status" value="1"/>
</dbReference>
<organism evidence="2 3">
    <name type="scientific">Lagenidium giganteum</name>
    <dbReference type="NCBI Taxonomy" id="4803"/>
    <lineage>
        <taxon>Eukaryota</taxon>
        <taxon>Sar</taxon>
        <taxon>Stramenopiles</taxon>
        <taxon>Oomycota</taxon>
        <taxon>Peronosporomycetes</taxon>
        <taxon>Pythiales</taxon>
        <taxon>Pythiaceae</taxon>
    </lineage>
</organism>
<dbReference type="PANTHER" id="PTHR33939">
    <property type="entry name" value="PROTEIN CBG22215"/>
    <property type="match status" value="1"/>
</dbReference>
<proteinExistence type="predicted"/>
<dbReference type="Pfam" id="PF13358">
    <property type="entry name" value="DDE_3"/>
    <property type="match status" value="1"/>
</dbReference>
<dbReference type="GO" id="GO:0003676">
    <property type="term" value="F:nucleic acid binding"/>
    <property type="evidence" value="ECO:0007669"/>
    <property type="project" value="InterPro"/>
</dbReference>
<gene>
    <name evidence="2" type="ORF">N0F65_010097</name>
</gene>
<evidence type="ECO:0000313" key="3">
    <source>
        <dbReference type="Proteomes" id="UP001146120"/>
    </source>
</evidence>
<dbReference type="InterPro" id="IPR036397">
    <property type="entry name" value="RNaseH_sf"/>
</dbReference>
<dbReference type="EMBL" id="DAKRPA010000346">
    <property type="protein sequence ID" value="DAZ93081.1"/>
    <property type="molecule type" value="Genomic_DNA"/>
</dbReference>
<reference evidence="2" key="1">
    <citation type="submission" date="2022-11" db="EMBL/GenBank/DDBJ databases">
        <authorList>
            <person name="Morgan W.R."/>
            <person name="Tartar A."/>
        </authorList>
    </citation>
    <scope>NUCLEOTIDE SEQUENCE</scope>
    <source>
        <strain evidence="2">ARSEF 373</strain>
    </source>
</reference>
<reference evidence="2" key="2">
    <citation type="journal article" date="2023" name="Microbiol Resour">
        <title>Decontamination and Annotation of the Draft Genome Sequence of the Oomycete Lagenidium giganteum ARSEF 373.</title>
        <authorList>
            <person name="Morgan W.R."/>
            <person name="Tartar A."/>
        </authorList>
    </citation>
    <scope>NUCLEOTIDE SEQUENCE</scope>
    <source>
        <strain evidence="2">ARSEF 373</strain>
    </source>
</reference>
<dbReference type="Proteomes" id="UP001146120">
    <property type="component" value="Unassembled WGS sequence"/>
</dbReference>
<feature type="domain" description="Tc1-like transposase DDE" evidence="1">
    <location>
        <begin position="56"/>
        <end position="134"/>
    </location>
</feature>
<accession>A0AAV2YHM7</accession>
<evidence type="ECO:0000259" key="1">
    <source>
        <dbReference type="Pfam" id="PF13358"/>
    </source>
</evidence>
<dbReference type="PANTHER" id="PTHR33939:SF1">
    <property type="entry name" value="DUF4371 DOMAIN-CONTAINING PROTEIN"/>
    <property type="match status" value="1"/>
</dbReference>
<dbReference type="AlphaFoldDB" id="A0AAV2YHM7"/>
<evidence type="ECO:0000313" key="2">
    <source>
        <dbReference type="EMBL" id="DAZ93081.1"/>
    </source>
</evidence>
<comment type="caution">
    <text evidence="2">The sequence shown here is derived from an EMBL/GenBank/DDBJ whole genome shotgun (WGS) entry which is preliminary data.</text>
</comment>
<sequence>MTPSRVWLDDEGEGGFAVPQGKGERLIICHVGGRSGFVVGAKLIFRGSKALKDSDYHTEMNASVFMDWMKRRVFPAVPRRSVIVIDRATYHTTLTDATKPARSTFKKILPVGHPELNPIEMAWGYVKAYVAKRNNTFSLAEVERLAHEALDTFDASQWARYEDHCIKVEQMFITHADEAALDMGD</sequence>
<name>A0AAV2YHM7_9STRA</name>